<evidence type="ECO:0000313" key="2">
    <source>
        <dbReference type="Proteomes" id="UP000054516"/>
    </source>
</evidence>
<accession>A0A1S8A7J0</accession>
<dbReference type="Proteomes" id="UP000054516">
    <property type="component" value="Unassembled WGS sequence"/>
</dbReference>
<reference evidence="1" key="1">
    <citation type="submission" date="2016-03" db="EMBL/GenBank/DDBJ databases">
        <title>Draft genome sequence of Rosellinia necatrix.</title>
        <authorList>
            <person name="Kanematsu S."/>
        </authorList>
    </citation>
    <scope>NUCLEOTIDE SEQUENCE [LARGE SCALE GENOMIC DNA]</scope>
    <source>
        <strain evidence="1">W97</strain>
    </source>
</reference>
<sequence length="96" mass="11109">MKEKHEAFSRQQTHSVCYRPTQQQDGVWYRYRIVTANPTNGQEQTKHSIAWLGLLSYSSHLLPWVTTVLVLPPTRSLRQSVWAGAFAKTMGLRNHE</sequence>
<keyword evidence="2" id="KW-1185">Reference proteome</keyword>
<proteinExistence type="predicted"/>
<evidence type="ECO:0000313" key="1">
    <source>
        <dbReference type="EMBL" id="GAW25989.1"/>
    </source>
</evidence>
<organism evidence="1">
    <name type="scientific">Rosellinia necatrix</name>
    <name type="common">White root-rot fungus</name>
    <dbReference type="NCBI Taxonomy" id="77044"/>
    <lineage>
        <taxon>Eukaryota</taxon>
        <taxon>Fungi</taxon>
        <taxon>Dikarya</taxon>
        <taxon>Ascomycota</taxon>
        <taxon>Pezizomycotina</taxon>
        <taxon>Sordariomycetes</taxon>
        <taxon>Xylariomycetidae</taxon>
        <taxon>Xylariales</taxon>
        <taxon>Xylariaceae</taxon>
        <taxon>Rosellinia</taxon>
    </lineage>
</organism>
<dbReference type="AlphaFoldDB" id="A0A1S8A7J0"/>
<protein>
    <submittedName>
        <fullName evidence="1">Uncharacterized protein</fullName>
    </submittedName>
</protein>
<dbReference type="EMBL" id="DF977462">
    <property type="protein sequence ID" value="GAW25989.1"/>
    <property type="molecule type" value="Genomic_DNA"/>
</dbReference>
<name>A0A1S8A7J0_ROSNE</name>
<gene>
    <name evidence="1" type="ORF">SAMD00023353_1701570</name>
</gene>